<dbReference type="eggNOG" id="KOG2392">
    <property type="taxonomic scope" value="Eukaryota"/>
</dbReference>
<protein>
    <recommendedName>
        <fullName evidence="5">Serpin domain-containing protein</fullName>
    </recommendedName>
</protein>
<dbReference type="SMART" id="SM00093">
    <property type="entry name" value="SERPIN"/>
    <property type="match status" value="1"/>
</dbReference>
<dbReference type="SMR" id="A0A0Q9WYR8"/>
<keyword evidence="7" id="KW-1185">Reference proteome</keyword>
<dbReference type="PANTHER" id="PTHR11461">
    <property type="entry name" value="SERINE PROTEASE INHIBITOR, SERPIN"/>
    <property type="match status" value="1"/>
</dbReference>
<evidence type="ECO:0000256" key="3">
    <source>
        <dbReference type="ARBA" id="ARBA00022900"/>
    </source>
</evidence>
<dbReference type="InParanoid" id="A0A0Q9WYR8"/>
<dbReference type="SUPFAM" id="SSF56574">
    <property type="entry name" value="Serpins"/>
    <property type="match status" value="1"/>
</dbReference>
<dbReference type="Pfam" id="PF00079">
    <property type="entry name" value="Serpin"/>
    <property type="match status" value="1"/>
</dbReference>
<keyword evidence="3" id="KW-0722">Serine protease inhibitor</keyword>
<sequence>MDNTSRKVAYTPPPGDFSGDLEKFSNYLYNQLSTGNPNRNIIFSPFCIQTCAAMLLMGAEKGTETFGELRYGLQFSSENYLDATALQMDYKDSDLSMLIVLPNTRTGLRHVENKLQSTSLKKITNLLTETPVDVKIPKFKAEFEQELSPVFQVLGIKRIFSNDAELGKIITTDDPVNVSQILHKAYIEVNELGSEAAAATAMIVMVRSMPLPPPKPKQFYANKQFYYTIFHRSHGHLFAGNVVTQFSAPAVPSDESCSCEKN</sequence>
<evidence type="ECO:0000259" key="5">
    <source>
        <dbReference type="SMART" id="SM00093"/>
    </source>
</evidence>
<reference evidence="6 7" key="1">
    <citation type="journal article" date="2007" name="Nature">
        <title>Evolution of genes and genomes on the Drosophila phylogeny.</title>
        <authorList>
            <consortium name="Drosophila 12 Genomes Consortium"/>
            <person name="Clark A.G."/>
            <person name="Eisen M.B."/>
            <person name="Smith D.R."/>
            <person name="Bergman C.M."/>
            <person name="Oliver B."/>
            <person name="Markow T.A."/>
            <person name="Kaufman T.C."/>
            <person name="Kellis M."/>
            <person name="Gelbart W."/>
            <person name="Iyer V.N."/>
            <person name="Pollard D.A."/>
            <person name="Sackton T.B."/>
            <person name="Larracuente A.M."/>
            <person name="Singh N.D."/>
            <person name="Abad J.P."/>
            <person name="Abt D.N."/>
            <person name="Adryan B."/>
            <person name="Aguade M."/>
            <person name="Akashi H."/>
            <person name="Anderson W.W."/>
            <person name="Aquadro C.F."/>
            <person name="Ardell D.H."/>
            <person name="Arguello R."/>
            <person name="Artieri C.G."/>
            <person name="Barbash D.A."/>
            <person name="Barker D."/>
            <person name="Barsanti P."/>
            <person name="Batterham P."/>
            <person name="Batzoglou S."/>
            <person name="Begun D."/>
            <person name="Bhutkar A."/>
            <person name="Blanco E."/>
            <person name="Bosak S.A."/>
            <person name="Bradley R.K."/>
            <person name="Brand A.D."/>
            <person name="Brent M.R."/>
            <person name="Brooks A.N."/>
            <person name="Brown R.H."/>
            <person name="Butlin R.K."/>
            <person name="Caggese C."/>
            <person name="Calvi B.R."/>
            <person name="Bernardo de Carvalho A."/>
            <person name="Caspi A."/>
            <person name="Castrezana S."/>
            <person name="Celniker S.E."/>
            <person name="Chang J.L."/>
            <person name="Chapple C."/>
            <person name="Chatterji S."/>
            <person name="Chinwalla A."/>
            <person name="Civetta A."/>
            <person name="Clifton S.W."/>
            <person name="Comeron J.M."/>
            <person name="Costello J.C."/>
            <person name="Coyne J.A."/>
            <person name="Daub J."/>
            <person name="David R.G."/>
            <person name="Delcher A.L."/>
            <person name="Delehaunty K."/>
            <person name="Do C.B."/>
            <person name="Ebling H."/>
            <person name="Edwards K."/>
            <person name="Eickbush T."/>
            <person name="Evans J.D."/>
            <person name="Filipski A."/>
            <person name="Findeiss S."/>
            <person name="Freyhult E."/>
            <person name="Fulton L."/>
            <person name="Fulton R."/>
            <person name="Garcia A.C."/>
            <person name="Gardiner A."/>
            <person name="Garfield D.A."/>
            <person name="Garvin B.E."/>
            <person name="Gibson G."/>
            <person name="Gilbert D."/>
            <person name="Gnerre S."/>
            <person name="Godfrey J."/>
            <person name="Good R."/>
            <person name="Gotea V."/>
            <person name="Gravely B."/>
            <person name="Greenberg A.J."/>
            <person name="Griffiths-Jones S."/>
            <person name="Gross S."/>
            <person name="Guigo R."/>
            <person name="Gustafson E.A."/>
            <person name="Haerty W."/>
            <person name="Hahn M.W."/>
            <person name="Halligan D.L."/>
            <person name="Halpern A.L."/>
            <person name="Halter G.M."/>
            <person name="Han M.V."/>
            <person name="Heger A."/>
            <person name="Hillier L."/>
            <person name="Hinrichs A.S."/>
            <person name="Holmes I."/>
            <person name="Hoskins R.A."/>
            <person name="Hubisz M.J."/>
            <person name="Hultmark D."/>
            <person name="Huntley M.A."/>
            <person name="Jaffe D.B."/>
            <person name="Jagadeeshan S."/>
            <person name="Jeck W.R."/>
            <person name="Johnson J."/>
            <person name="Jones C.D."/>
            <person name="Jordan W.C."/>
            <person name="Karpen G.H."/>
            <person name="Kataoka E."/>
            <person name="Keightley P.D."/>
            <person name="Kheradpour P."/>
            <person name="Kirkness E.F."/>
            <person name="Koerich L.B."/>
            <person name="Kristiansen K."/>
            <person name="Kudrna D."/>
            <person name="Kulathinal R.J."/>
            <person name="Kumar S."/>
            <person name="Kwok R."/>
            <person name="Lander E."/>
            <person name="Langley C.H."/>
            <person name="Lapoint R."/>
            <person name="Lazzaro B.P."/>
            <person name="Lee S.J."/>
            <person name="Levesque L."/>
            <person name="Li R."/>
            <person name="Lin C.F."/>
            <person name="Lin M.F."/>
            <person name="Lindblad-Toh K."/>
            <person name="Llopart A."/>
            <person name="Long M."/>
            <person name="Low L."/>
            <person name="Lozovsky E."/>
            <person name="Lu J."/>
            <person name="Luo M."/>
            <person name="Machado C.A."/>
            <person name="Makalowski W."/>
            <person name="Marzo M."/>
            <person name="Matsuda M."/>
            <person name="Matzkin L."/>
            <person name="McAllister B."/>
            <person name="McBride C.S."/>
            <person name="McKernan B."/>
            <person name="McKernan K."/>
            <person name="Mendez-Lago M."/>
            <person name="Minx P."/>
            <person name="Mollenhauer M.U."/>
            <person name="Montooth K."/>
            <person name="Mount S.M."/>
            <person name="Mu X."/>
            <person name="Myers E."/>
            <person name="Negre B."/>
            <person name="Newfeld S."/>
            <person name="Nielsen R."/>
            <person name="Noor M.A."/>
            <person name="O'Grady P."/>
            <person name="Pachter L."/>
            <person name="Papaceit M."/>
            <person name="Parisi M.J."/>
            <person name="Parisi M."/>
            <person name="Parts L."/>
            <person name="Pedersen J.S."/>
            <person name="Pesole G."/>
            <person name="Phillippy A.M."/>
            <person name="Ponting C.P."/>
            <person name="Pop M."/>
            <person name="Porcelli D."/>
            <person name="Powell J.R."/>
            <person name="Prohaska S."/>
            <person name="Pruitt K."/>
            <person name="Puig M."/>
            <person name="Quesneville H."/>
            <person name="Ram K.R."/>
            <person name="Rand D."/>
            <person name="Rasmussen M.D."/>
            <person name="Reed L.K."/>
            <person name="Reenan R."/>
            <person name="Reily A."/>
            <person name="Remington K.A."/>
            <person name="Rieger T.T."/>
            <person name="Ritchie M.G."/>
            <person name="Robin C."/>
            <person name="Rogers Y.H."/>
            <person name="Rohde C."/>
            <person name="Rozas J."/>
            <person name="Rubenfield M.J."/>
            <person name="Ruiz A."/>
            <person name="Russo S."/>
            <person name="Salzberg S.L."/>
            <person name="Sanchez-Gracia A."/>
            <person name="Saranga D.J."/>
            <person name="Sato H."/>
            <person name="Schaeffer S.W."/>
            <person name="Schatz M.C."/>
            <person name="Schlenke T."/>
            <person name="Schwartz R."/>
            <person name="Segarra C."/>
            <person name="Singh R.S."/>
            <person name="Sirot L."/>
            <person name="Sirota M."/>
            <person name="Sisneros N.B."/>
            <person name="Smith C.D."/>
            <person name="Smith T.F."/>
            <person name="Spieth J."/>
            <person name="Stage D.E."/>
            <person name="Stark A."/>
            <person name="Stephan W."/>
            <person name="Strausberg R.L."/>
            <person name="Strempel S."/>
            <person name="Sturgill D."/>
            <person name="Sutton G."/>
            <person name="Sutton G.G."/>
            <person name="Tao W."/>
            <person name="Teichmann S."/>
            <person name="Tobari Y.N."/>
            <person name="Tomimura Y."/>
            <person name="Tsolas J.M."/>
            <person name="Valente V.L."/>
            <person name="Venter E."/>
            <person name="Venter J.C."/>
            <person name="Vicario S."/>
            <person name="Vieira F.G."/>
            <person name="Vilella A.J."/>
            <person name="Villasante A."/>
            <person name="Walenz B."/>
            <person name="Wang J."/>
            <person name="Wasserman M."/>
            <person name="Watts T."/>
            <person name="Wilson D."/>
            <person name="Wilson R.K."/>
            <person name="Wing R.A."/>
            <person name="Wolfner M.F."/>
            <person name="Wong A."/>
            <person name="Wong G.K."/>
            <person name="Wu C.I."/>
            <person name="Wu G."/>
            <person name="Yamamoto D."/>
            <person name="Yang H.P."/>
            <person name="Yang S.P."/>
            <person name="Yorke J.A."/>
            <person name="Yoshida K."/>
            <person name="Zdobnov E."/>
            <person name="Zhang P."/>
            <person name="Zhang Y."/>
            <person name="Zimin A.V."/>
            <person name="Baldwin J."/>
            <person name="Abdouelleil A."/>
            <person name="Abdulkadir J."/>
            <person name="Abebe A."/>
            <person name="Abera B."/>
            <person name="Abreu J."/>
            <person name="Acer S.C."/>
            <person name="Aftuck L."/>
            <person name="Alexander A."/>
            <person name="An P."/>
            <person name="Anderson E."/>
            <person name="Anderson S."/>
            <person name="Arachi H."/>
            <person name="Azer M."/>
            <person name="Bachantsang P."/>
            <person name="Barry A."/>
            <person name="Bayul T."/>
            <person name="Berlin A."/>
            <person name="Bessette D."/>
            <person name="Bloom T."/>
            <person name="Blye J."/>
            <person name="Boguslavskiy L."/>
            <person name="Bonnet C."/>
            <person name="Boukhgalter B."/>
            <person name="Bourzgui I."/>
            <person name="Brown A."/>
            <person name="Cahill P."/>
            <person name="Channer S."/>
            <person name="Cheshatsang Y."/>
            <person name="Chuda L."/>
            <person name="Citroen M."/>
            <person name="Collymore A."/>
            <person name="Cooke P."/>
            <person name="Costello M."/>
            <person name="D'Aco K."/>
            <person name="Daza R."/>
            <person name="De Haan G."/>
            <person name="DeGray S."/>
            <person name="DeMaso C."/>
            <person name="Dhargay N."/>
            <person name="Dooley K."/>
            <person name="Dooley E."/>
            <person name="Doricent M."/>
            <person name="Dorje P."/>
            <person name="Dorjee K."/>
            <person name="Dupes A."/>
            <person name="Elong R."/>
            <person name="Falk J."/>
            <person name="Farina A."/>
            <person name="Faro S."/>
            <person name="Ferguson D."/>
            <person name="Fisher S."/>
            <person name="Foley C.D."/>
            <person name="Franke A."/>
            <person name="Friedrich D."/>
            <person name="Gadbois L."/>
            <person name="Gearin G."/>
            <person name="Gearin C.R."/>
            <person name="Giannoukos G."/>
            <person name="Goode T."/>
            <person name="Graham J."/>
            <person name="Grandbois E."/>
            <person name="Grewal S."/>
            <person name="Gyaltsen K."/>
            <person name="Hafez N."/>
            <person name="Hagos B."/>
            <person name="Hall J."/>
            <person name="Henson C."/>
            <person name="Hollinger A."/>
            <person name="Honan T."/>
            <person name="Huard M.D."/>
            <person name="Hughes L."/>
            <person name="Hurhula B."/>
            <person name="Husby M.E."/>
            <person name="Kamat A."/>
            <person name="Kanga B."/>
            <person name="Kashin S."/>
            <person name="Khazanovich D."/>
            <person name="Kisner P."/>
            <person name="Lance K."/>
            <person name="Lara M."/>
            <person name="Lee W."/>
            <person name="Lennon N."/>
            <person name="Letendre F."/>
            <person name="LeVine R."/>
            <person name="Lipovsky A."/>
            <person name="Liu X."/>
            <person name="Liu J."/>
            <person name="Liu S."/>
            <person name="Lokyitsang T."/>
            <person name="Lokyitsang Y."/>
            <person name="Lubonja R."/>
            <person name="Lui A."/>
            <person name="MacDonald P."/>
            <person name="Magnisalis V."/>
            <person name="Maru K."/>
            <person name="Matthews C."/>
            <person name="McCusker W."/>
            <person name="McDonough S."/>
            <person name="Mehta T."/>
            <person name="Meldrim J."/>
            <person name="Meneus L."/>
            <person name="Mihai O."/>
            <person name="Mihalev A."/>
            <person name="Mihova T."/>
            <person name="Mittelman R."/>
            <person name="Mlenga V."/>
            <person name="Montmayeur A."/>
            <person name="Mulrain L."/>
            <person name="Navidi A."/>
            <person name="Naylor J."/>
            <person name="Negash T."/>
            <person name="Nguyen T."/>
            <person name="Nguyen N."/>
            <person name="Nicol R."/>
            <person name="Norbu C."/>
            <person name="Norbu N."/>
            <person name="Novod N."/>
            <person name="O'Neill B."/>
            <person name="Osman S."/>
            <person name="Markiewicz E."/>
            <person name="Oyono O.L."/>
            <person name="Patti C."/>
            <person name="Phunkhang P."/>
            <person name="Pierre F."/>
            <person name="Priest M."/>
            <person name="Raghuraman S."/>
            <person name="Rege F."/>
            <person name="Reyes R."/>
            <person name="Rise C."/>
            <person name="Rogov P."/>
            <person name="Ross K."/>
            <person name="Ryan E."/>
            <person name="Settipalli S."/>
            <person name="Shea T."/>
            <person name="Sherpa N."/>
            <person name="Shi L."/>
            <person name="Shih D."/>
            <person name="Sparrow T."/>
            <person name="Spaulding J."/>
            <person name="Stalker J."/>
            <person name="Stange-Thomann N."/>
            <person name="Stavropoulos S."/>
            <person name="Stone C."/>
            <person name="Strader C."/>
            <person name="Tesfaye S."/>
            <person name="Thomson T."/>
            <person name="Thoulutsang Y."/>
            <person name="Thoulutsang D."/>
            <person name="Topham K."/>
            <person name="Topping I."/>
            <person name="Tsamla T."/>
            <person name="Vassiliev H."/>
            <person name="Vo A."/>
            <person name="Wangchuk T."/>
            <person name="Wangdi T."/>
            <person name="Weiand M."/>
            <person name="Wilkinson J."/>
            <person name="Wilson A."/>
            <person name="Yadav S."/>
            <person name="Young G."/>
            <person name="Yu Q."/>
            <person name="Zembek L."/>
            <person name="Zhong D."/>
            <person name="Zimmer A."/>
            <person name="Zwirko Z."/>
            <person name="Jaffe D.B."/>
            <person name="Alvarez P."/>
            <person name="Brockman W."/>
            <person name="Butler J."/>
            <person name="Chin C."/>
            <person name="Gnerre S."/>
            <person name="Grabherr M."/>
            <person name="Kleber M."/>
            <person name="Mauceli E."/>
            <person name="MacCallum I."/>
        </authorList>
    </citation>
    <scope>NUCLEOTIDE SEQUENCE [LARGE SCALE GENOMIC DNA]</scope>
    <source>
        <strain evidence="7">Tucson 14030-0811.24</strain>
    </source>
</reference>
<dbReference type="OrthoDB" id="671595at2759"/>
<evidence type="ECO:0000313" key="7">
    <source>
        <dbReference type="Proteomes" id="UP000007798"/>
    </source>
</evidence>
<dbReference type="Proteomes" id="UP000007798">
    <property type="component" value="Unassembled WGS sequence"/>
</dbReference>
<dbReference type="InterPro" id="IPR042178">
    <property type="entry name" value="Serpin_sf_1"/>
</dbReference>
<dbReference type="Gene3D" id="1.10.287.580">
    <property type="entry name" value="Helix hairpin bin"/>
    <property type="match status" value="1"/>
</dbReference>
<dbReference type="InterPro" id="IPR042185">
    <property type="entry name" value="Serpin_sf_2"/>
</dbReference>
<comment type="similarity">
    <text evidence="1 4">Belongs to the serpin family.</text>
</comment>
<organism evidence="6 7">
    <name type="scientific">Drosophila willistoni</name>
    <name type="common">Fruit fly</name>
    <dbReference type="NCBI Taxonomy" id="7260"/>
    <lineage>
        <taxon>Eukaryota</taxon>
        <taxon>Metazoa</taxon>
        <taxon>Ecdysozoa</taxon>
        <taxon>Arthropoda</taxon>
        <taxon>Hexapoda</taxon>
        <taxon>Insecta</taxon>
        <taxon>Pterygota</taxon>
        <taxon>Neoptera</taxon>
        <taxon>Endopterygota</taxon>
        <taxon>Diptera</taxon>
        <taxon>Brachycera</taxon>
        <taxon>Muscomorpha</taxon>
        <taxon>Ephydroidea</taxon>
        <taxon>Drosophilidae</taxon>
        <taxon>Drosophila</taxon>
        <taxon>Sophophora</taxon>
    </lineage>
</organism>
<dbReference type="InterPro" id="IPR036186">
    <property type="entry name" value="Serpin_sf"/>
</dbReference>
<dbReference type="InterPro" id="IPR000215">
    <property type="entry name" value="Serpin_fam"/>
</dbReference>
<dbReference type="Gene3D" id="3.30.497.10">
    <property type="entry name" value="Antithrombin, subunit I, domain 2"/>
    <property type="match status" value="1"/>
</dbReference>
<gene>
    <name evidence="6" type="primary">Dwil\GK20756</name>
    <name evidence="6" type="ORF">Dwil_GK20756</name>
</gene>
<keyword evidence="2" id="KW-0646">Protease inhibitor</keyword>
<dbReference type="EMBL" id="CH963846">
    <property type="protein sequence ID" value="KRF97548.1"/>
    <property type="molecule type" value="Genomic_DNA"/>
</dbReference>
<name>A0A0Q9WYR8_DROWI</name>
<dbReference type="InterPro" id="IPR023796">
    <property type="entry name" value="Serpin_dom"/>
</dbReference>
<dbReference type="GO" id="GO:0005615">
    <property type="term" value="C:extracellular space"/>
    <property type="evidence" value="ECO:0007669"/>
    <property type="project" value="InterPro"/>
</dbReference>
<dbReference type="AlphaFoldDB" id="A0A0Q9WYR8"/>
<accession>A0A0Q9WYR8</accession>
<evidence type="ECO:0000313" key="6">
    <source>
        <dbReference type="EMBL" id="KRF97548.1"/>
    </source>
</evidence>
<proteinExistence type="inferred from homology"/>
<dbReference type="Gene3D" id="2.30.39.10">
    <property type="entry name" value="Alpha-1-antitrypsin, domain 1"/>
    <property type="match status" value="1"/>
</dbReference>
<evidence type="ECO:0000256" key="1">
    <source>
        <dbReference type="ARBA" id="ARBA00009500"/>
    </source>
</evidence>
<dbReference type="PANTHER" id="PTHR11461:SF211">
    <property type="entry name" value="GH10112P-RELATED"/>
    <property type="match status" value="1"/>
</dbReference>
<evidence type="ECO:0000256" key="2">
    <source>
        <dbReference type="ARBA" id="ARBA00022690"/>
    </source>
</evidence>
<dbReference type="GO" id="GO:0004867">
    <property type="term" value="F:serine-type endopeptidase inhibitor activity"/>
    <property type="evidence" value="ECO:0007669"/>
    <property type="project" value="UniProtKB-KW"/>
</dbReference>
<feature type="domain" description="Serpin" evidence="5">
    <location>
        <begin position="28"/>
        <end position="245"/>
    </location>
</feature>
<evidence type="ECO:0000256" key="4">
    <source>
        <dbReference type="RuleBase" id="RU000411"/>
    </source>
</evidence>